<dbReference type="Proteomes" id="UP000584374">
    <property type="component" value="Unassembled WGS sequence"/>
</dbReference>
<keyword evidence="1" id="KW-1133">Transmembrane helix</keyword>
<dbReference type="AlphaFoldDB" id="A0A840Q8N3"/>
<evidence type="ECO:0008006" key="4">
    <source>
        <dbReference type="Google" id="ProtNLM"/>
    </source>
</evidence>
<proteinExistence type="predicted"/>
<protein>
    <recommendedName>
        <fullName evidence="4">Major facilitator superfamily (MFS) profile domain-containing protein</fullName>
    </recommendedName>
</protein>
<dbReference type="SUPFAM" id="SSF103473">
    <property type="entry name" value="MFS general substrate transporter"/>
    <property type="match status" value="1"/>
</dbReference>
<keyword evidence="3" id="KW-1185">Reference proteome</keyword>
<dbReference type="RefSeq" id="WP_184728129.1">
    <property type="nucleotide sequence ID" value="NZ_JACHIW010000001.1"/>
</dbReference>
<sequence>MVSLIAFASNIGGYALSFFLPQVIAELYRQFGQPVTLTRTAVLTAIPYAVASVAVLLVARSSDRMQERHFHAAVPLVVGAVARRRTRPEGFQ</sequence>
<accession>A0A840Q8N3</accession>
<reference evidence="2 3" key="1">
    <citation type="submission" date="2020-08" db="EMBL/GenBank/DDBJ databases">
        <title>Sequencing the genomes of 1000 actinobacteria strains.</title>
        <authorList>
            <person name="Klenk H.-P."/>
        </authorList>
    </citation>
    <scope>NUCLEOTIDE SEQUENCE [LARGE SCALE GENOMIC DNA]</scope>
    <source>
        <strain evidence="2 3">DSM 45584</strain>
    </source>
</reference>
<organism evidence="2 3">
    <name type="scientific">Saccharopolyspora phatthalungensis</name>
    <dbReference type="NCBI Taxonomy" id="664693"/>
    <lineage>
        <taxon>Bacteria</taxon>
        <taxon>Bacillati</taxon>
        <taxon>Actinomycetota</taxon>
        <taxon>Actinomycetes</taxon>
        <taxon>Pseudonocardiales</taxon>
        <taxon>Pseudonocardiaceae</taxon>
        <taxon>Saccharopolyspora</taxon>
    </lineage>
</organism>
<comment type="caution">
    <text evidence="2">The sequence shown here is derived from an EMBL/GenBank/DDBJ whole genome shotgun (WGS) entry which is preliminary data.</text>
</comment>
<evidence type="ECO:0000313" key="2">
    <source>
        <dbReference type="EMBL" id="MBB5157104.1"/>
    </source>
</evidence>
<evidence type="ECO:0000313" key="3">
    <source>
        <dbReference type="Proteomes" id="UP000584374"/>
    </source>
</evidence>
<name>A0A840Q8N3_9PSEU</name>
<gene>
    <name evidence="2" type="ORF">BJ970_004638</name>
</gene>
<dbReference type="InterPro" id="IPR036259">
    <property type="entry name" value="MFS_trans_sf"/>
</dbReference>
<feature type="transmembrane region" description="Helical" evidence="1">
    <location>
        <begin position="41"/>
        <end position="59"/>
    </location>
</feature>
<evidence type="ECO:0000256" key="1">
    <source>
        <dbReference type="SAM" id="Phobius"/>
    </source>
</evidence>
<keyword evidence="1" id="KW-0472">Membrane</keyword>
<keyword evidence="1" id="KW-0812">Transmembrane</keyword>
<dbReference type="EMBL" id="JACHIW010000001">
    <property type="protein sequence ID" value="MBB5157104.1"/>
    <property type="molecule type" value="Genomic_DNA"/>
</dbReference>